<dbReference type="InterPro" id="IPR036396">
    <property type="entry name" value="Cyt_P450_sf"/>
</dbReference>
<feature type="transmembrane region" description="Helical" evidence="2">
    <location>
        <begin position="29"/>
        <end position="53"/>
    </location>
</feature>
<evidence type="ECO:0008006" key="5">
    <source>
        <dbReference type="Google" id="ProtNLM"/>
    </source>
</evidence>
<feature type="compositionally biased region" description="Basic and acidic residues" evidence="1">
    <location>
        <begin position="1"/>
        <end position="15"/>
    </location>
</feature>
<name>A0ABP0SGK7_9DINO</name>
<evidence type="ECO:0000256" key="2">
    <source>
        <dbReference type="SAM" id="Phobius"/>
    </source>
</evidence>
<dbReference type="Proteomes" id="UP001642464">
    <property type="component" value="Unassembled WGS sequence"/>
</dbReference>
<dbReference type="SUPFAM" id="SSF48264">
    <property type="entry name" value="Cytochrome P450"/>
    <property type="match status" value="1"/>
</dbReference>
<feature type="transmembrane region" description="Helical" evidence="2">
    <location>
        <begin position="65"/>
        <end position="83"/>
    </location>
</feature>
<feature type="region of interest" description="Disordered" evidence="1">
    <location>
        <begin position="1"/>
        <end position="26"/>
    </location>
</feature>
<evidence type="ECO:0000313" key="4">
    <source>
        <dbReference type="Proteomes" id="UP001642464"/>
    </source>
</evidence>
<organism evidence="3 4">
    <name type="scientific">Durusdinium trenchii</name>
    <dbReference type="NCBI Taxonomy" id="1381693"/>
    <lineage>
        <taxon>Eukaryota</taxon>
        <taxon>Sar</taxon>
        <taxon>Alveolata</taxon>
        <taxon>Dinophyceae</taxon>
        <taxon>Suessiales</taxon>
        <taxon>Symbiodiniaceae</taxon>
        <taxon>Durusdinium</taxon>
    </lineage>
</organism>
<keyword evidence="2" id="KW-0472">Membrane</keyword>
<dbReference type="EMBL" id="CAXAMM010043740">
    <property type="protein sequence ID" value="CAK9111482.1"/>
    <property type="molecule type" value="Genomic_DNA"/>
</dbReference>
<reference evidence="3 4" key="1">
    <citation type="submission" date="2024-02" db="EMBL/GenBank/DDBJ databases">
        <authorList>
            <person name="Chen Y."/>
            <person name="Shah S."/>
            <person name="Dougan E. K."/>
            <person name="Thang M."/>
            <person name="Chan C."/>
        </authorList>
    </citation>
    <scope>NUCLEOTIDE SEQUENCE [LARGE SCALE GENOMIC DNA]</scope>
</reference>
<proteinExistence type="predicted"/>
<evidence type="ECO:0000313" key="3">
    <source>
        <dbReference type="EMBL" id="CAK9111482.1"/>
    </source>
</evidence>
<evidence type="ECO:0000256" key="1">
    <source>
        <dbReference type="SAM" id="MobiDB-lite"/>
    </source>
</evidence>
<protein>
    <recommendedName>
        <fullName evidence="5">Cytochrome P450</fullName>
    </recommendedName>
</protein>
<keyword evidence="2" id="KW-0812">Transmembrane</keyword>
<keyword evidence="4" id="KW-1185">Reference proteome</keyword>
<dbReference type="PROSITE" id="PS51257">
    <property type="entry name" value="PROKAR_LIPOPROTEIN"/>
    <property type="match status" value="1"/>
</dbReference>
<accession>A0ABP0SGK7</accession>
<dbReference type="Gene3D" id="1.10.630.10">
    <property type="entry name" value="Cytochrome P450"/>
    <property type="match status" value="1"/>
</dbReference>
<sequence>MLDTDRTDRSTEREPLVAPTSPSSSGSCFWKSVAVLIVLVILLAPVVSVILAFPFLTGLSFQSSLAIALGVPLLGILILIWPVSVFDPEPYDNVGVTQFTILGVTMTYQNYFRLLVSFMYAASTTTWRSDYGKWFEDIATEDKSIGSFANSKLYYSHQSCKEKLQQLGSRISSGTAWRESQLALGFFNNLSWPEAGRMSLGLKSEDHAFVRPFLAEMFGSSSWTPASLRSQFRGLFAEVSVLDHNNRTGHRGSREPFFPSLSKNIVTQWTVKILHKVALDIDLTDSEMQDLAALQTVNLVVAGATSRVARMFLMWAFFTNPNLITRARFIAKCLGMQCQRCFGHSAPLCRLDLLSSVFLDAVMFAGGRSVPVSIDLVMGYILTKNKPESILGVDFKQEENVRRLMMEAMRFHPLVTTLPYWVKSPDTATGQGKWEPEAVCIDRALADPSIFEDPDIFKLDRPGQGSTESGGSSNSIAWGEFACVDGKKDHPYSYCCPGKDLSINMVVAFVLEYFAAGPWTVEDEDIAFDYYGTANGFKCTKIS</sequence>
<comment type="caution">
    <text evidence="3">The sequence shown here is derived from an EMBL/GenBank/DDBJ whole genome shotgun (WGS) entry which is preliminary data.</text>
</comment>
<keyword evidence="2" id="KW-1133">Transmembrane helix</keyword>
<gene>
    <name evidence="3" type="ORF">SCF082_LOCUS51748</name>
</gene>